<dbReference type="AlphaFoldDB" id="A0A450VNW3"/>
<accession>A0A450VNW3</accession>
<reference evidence="3" key="1">
    <citation type="submission" date="2019-02" db="EMBL/GenBank/DDBJ databases">
        <authorList>
            <person name="Gruber-Vodicka R. H."/>
            <person name="Seah K. B. B."/>
        </authorList>
    </citation>
    <scope>NUCLEOTIDE SEQUENCE</scope>
    <source>
        <strain evidence="1">BECK_BZ163</strain>
        <strain evidence="3">BECK_BZ164</strain>
        <strain evidence="2">BECK_BZ165</strain>
    </source>
</reference>
<protein>
    <submittedName>
        <fullName evidence="3">Uncharacterized protein</fullName>
    </submittedName>
</protein>
<evidence type="ECO:0000313" key="2">
    <source>
        <dbReference type="EMBL" id="VFJ49621.1"/>
    </source>
</evidence>
<proteinExistence type="predicted"/>
<dbReference type="EMBL" id="CAADEZ010000016">
    <property type="protein sequence ID" value="VFJ44356.1"/>
    <property type="molecule type" value="Genomic_DNA"/>
</dbReference>
<organism evidence="3">
    <name type="scientific">Candidatus Kentrum sp. FM</name>
    <dbReference type="NCBI Taxonomy" id="2126340"/>
    <lineage>
        <taxon>Bacteria</taxon>
        <taxon>Pseudomonadati</taxon>
        <taxon>Pseudomonadota</taxon>
        <taxon>Gammaproteobacteria</taxon>
        <taxon>Candidatus Kentrum</taxon>
    </lineage>
</organism>
<evidence type="ECO:0000313" key="3">
    <source>
        <dbReference type="EMBL" id="VFK06475.1"/>
    </source>
</evidence>
<dbReference type="EMBL" id="CAADFA010000073">
    <property type="protein sequence ID" value="VFJ49621.1"/>
    <property type="molecule type" value="Genomic_DNA"/>
</dbReference>
<evidence type="ECO:0000313" key="1">
    <source>
        <dbReference type="EMBL" id="VFJ44356.1"/>
    </source>
</evidence>
<gene>
    <name evidence="1" type="ORF">BECKFM1743A_GA0114220_100163</name>
    <name evidence="3" type="ORF">BECKFM1743B_GA0114221_100184</name>
    <name evidence="2" type="ORF">BECKFM1743C_GA0114222_100733</name>
</gene>
<dbReference type="EMBL" id="CAADFL010000018">
    <property type="protein sequence ID" value="VFK06475.1"/>
    <property type="molecule type" value="Genomic_DNA"/>
</dbReference>
<sequence>MILVDKNPWTSSKDFVQGFCVQYAIGPALDGVRAGPIEPFDDSIGQTVGKLTKQQFCLPSCFPFYFPFQQSLQTALLQGALLNPLALIGFRVDRRNAYNLAR</sequence>
<name>A0A450VNW3_9GAMM</name>